<keyword evidence="10" id="KW-0675">Receptor</keyword>
<dbReference type="Pfam" id="PF00008">
    <property type="entry name" value="EGF"/>
    <property type="match status" value="3"/>
</dbReference>
<dbReference type="PROSITE" id="PS01186">
    <property type="entry name" value="EGF_2"/>
    <property type="match status" value="3"/>
</dbReference>
<dbReference type="EMBL" id="BGPR01002762">
    <property type="protein sequence ID" value="GBM78577.1"/>
    <property type="molecule type" value="Genomic_DNA"/>
</dbReference>
<proteinExistence type="inferred from homology"/>
<dbReference type="PROSITE" id="PS00010">
    <property type="entry name" value="ASX_HYDROXYL"/>
    <property type="match status" value="2"/>
</dbReference>
<gene>
    <name evidence="10" type="primary">MLRP1_7</name>
    <name evidence="10" type="ORF">AVEN_200710_1</name>
</gene>
<comment type="caution">
    <text evidence="10">The sequence shown here is derived from an EMBL/GenBank/DDBJ whole genome shotgun (WGS) entry which is preliminary data.</text>
</comment>
<dbReference type="PROSITE" id="PS50026">
    <property type="entry name" value="EGF_3"/>
    <property type="match status" value="4"/>
</dbReference>
<dbReference type="SMART" id="SM00137">
    <property type="entry name" value="MAM"/>
    <property type="match status" value="3"/>
</dbReference>
<dbReference type="InterPro" id="IPR013320">
    <property type="entry name" value="ConA-like_dom_sf"/>
</dbReference>
<feature type="disulfide bond" evidence="7">
    <location>
        <begin position="674"/>
        <end position="683"/>
    </location>
</feature>
<feature type="disulfide bond" evidence="7">
    <location>
        <begin position="602"/>
        <end position="611"/>
    </location>
</feature>
<evidence type="ECO:0000256" key="4">
    <source>
        <dbReference type="ARBA" id="ARBA00022737"/>
    </source>
</evidence>
<evidence type="ECO:0000313" key="11">
    <source>
        <dbReference type="Proteomes" id="UP000499080"/>
    </source>
</evidence>
<dbReference type="InterPro" id="IPR051560">
    <property type="entry name" value="MAM_domain-containing"/>
</dbReference>
<name>A0A4Y2ILJ2_ARAVE</name>
<dbReference type="InterPro" id="IPR001881">
    <property type="entry name" value="EGF-like_Ca-bd_dom"/>
</dbReference>
<feature type="domain" description="EGF-like" evidence="8">
    <location>
        <begin position="576"/>
        <end position="612"/>
    </location>
</feature>
<keyword evidence="4" id="KW-0677">Repeat</keyword>
<feature type="domain" description="MAM" evidence="9">
    <location>
        <begin position="208"/>
        <end position="366"/>
    </location>
</feature>
<organism evidence="10 11">
    <name type="scientific">Araneus ventricosus</name>
    <name type="common">Orbweaver spider</name>
    <name type="synonym">Epeira ventricosa</name>
    <dbReference type="NCBI Taxonomy" id="182803"/>
    <lineage>
        <taxon>Eukaryota</taxon>
        <taxon>Metazoa</taxon>
        <taxon>Ecdysozoa</taxon>
        <taxon>Arthropoda</taxon>
        <taxon>Chelicerata</taxon>
        <taxon>Arachnida</taxon>
        <taxon>Araneae</taxon>
        <taxon>Araneomorphae</taxon>
        <taxon>Entelegynae</taxon>
        <taxon>Araneoidea</taxon>
        <taxon>Araneidae</taxon>
        <taxon>Araneus</taxon>
    </lineage>
</organism>
<dbReference type="Pfam" id="PF00629">
    <property type="entry name" value="MAM"/>
    <property type="match status" value="3"/>
</dbReference>
<dbReference type="SMART" id="SM00181">
    <property type="entry name" value="EGF"/>
    <property type="match status" value="4"/>
</dbReference>
<evidence type="ECO:0000313" key="10">
    <source>
        <dbReference type="EMBL" id="GBM78577.1"/>
    </source>
</evidence>
<sequence>MAMVSEGYSDSPRGIAMGVPKICFLILVLSGYYVSAASRLNCTFDDNNLCSWIQDTTTLSWKFGSGISTNSTGPKQPVGRKGRYIYVSSYEGTQSDNEKIARLQSAVFTSFYPDAGCFSFYYHMFGVHVGELRVILVPMQDEKTPLGRQVIWRRRGTQPDKWLQLKDSLNVTEGHYRIDIEAEGGSGFVGDIAIDEITMKSGACSGVELCDFESSLCGWTIEGSSQGRYSWRRGVKLPKGPSQDHTTMTEVGYYLQAVARDGAQTGERTSLVSPELDEGLGPHCLTFWYYRPGFSTGKISVLKRRNDKETLQWSATRDVGKSWHYGQITIDEKTSLRIVFQAEKGPRNENEMAIDDIEIKNGACGQIAECNFNTNYCSYFLNETSDFAWLLGTGRVVNTQFVDKIPADNSVENGMFIYADMTPPSLKEGQQAVLVSEILEVPVGRISCLIFYYHSDGRDSAILSVGKRILDNTNKDLKYNVQEVYRSTYKTGSGWTEKFLIFAGNLGTLYQLYFRATKGSGPRAFIAVDDISLIAGPCEDYCSSNPCLNDGSCINIGNSFKCVCQKPFFGDKCEEVLDPCTSNPCLNDGSCINIGNSFKCACREPFFGDRCEEDPCTSNPCLNAGVCSINGNSFKCACWTPFFGDKCEEDPCSSNPCLNDGDCSVNGTSFKCSCRRPFFGDRCEEGMCYN</sequence>
<feature type="domain" description="EGF-like" evidence="8">
    <location>
        <begin position="648"/>
        <end position="684"/>
    </location>
</feature>
<reference evidence="10 11" key="1">
    <citation type="journal article" date="2019" name="Sci. Rep.">
        <title>Orb-weaving spider Araneus ventricosus genome elucidates the spidroin gene catalogue.</title>
        <authorList>
            <person name="Kono N."/>
            <person name="Nakamura H."/>
            <person name="Ohtoshi R."/>
            <person name="Moran D.A.P."/>
            <person name="Shinohara A."/>
            <person name="Yoshida Y."/>
            <person name="Fujiwara M."/>
            <person name="Mori M."/>
            <person name="Tomita M."/>
            <person name="Arakawa K."/>
        </authorList>
    </citation>
    <scope>NUCLEOTIDE SEQUENCE [LARGE SCALE GENOMIC DNA]</scope>
</reference>
<accession>A0A4Y2ILJ2</accession>
<dbReference type="InterPro" id="IPR000998">
    <property type="entry name" value="MAM_dom"/>
</dbReference>
<dbReference type="InterPro" id="IPR000152">
    <property type="entry name" value="EGF-type_Asp/Asn_hydroxyl_site"/>
</dbReference>
<evidence type="ECO:0000256" key="5">
    <source>
        <dbReference type="ARBA" id="ARBA00023157"/>
    </source>
</evidence>
<feature type="disulfide bond" evidence="7">
    <location>
        <begin position="564"/>
        <end position="573"/>
    </location>
</feature>
<dbReference type="SUPFAM" id="SSF49899">
    <property type="entry name" value="Concanavalin A-like lectins/glucanases"/>
    <property type="match status" value="3"/>
</dbReference>
<evidence type="ECO:0000259" key="9">
    <source>
        <dbReference type="PROSITE" id="PS50060"/>
    </source>
</evidence>
<dbReference type="SUPFAM" id="SSF57196">
    <property type="entry name" value="EGF/Laminin"/>
    <property type="match status" value="4"/>
</dbReference>
<dbReference type="CDD" id="cd06263">
    <property type="entry name" value="MAM"/>
    <property type="match status" value="3"/>
</dbReference>
<keyword evidence="6" id="KW-0325">Glycoprotein</keyword>
<dbReference type="PROSITE" id="PS00740">
    <property type="entry name" value="MAM_1"/>
    <property type="match status" value="1"/>
</dbReference>
<dbReference type="GO" id="GO:0005509">
    <property type="term" value="F:calcium ion binding"/>
    <property type="evidence" value="ECO:0007669"/>
    <property type="project" value="InterPro"/>
</dbReference>
<dbReference type="OrthoDB" id="6430693at2759"/>
<comment type="caution">
    <text evidence="7">Lacks conserved residue(s) required for the propagation of feature annotation.</text>
</comment>
<dbReference type="Gene3D" id="2.60.120.200">
    <property type="match status" value="3"/>
</dbReference>
<keyword evidence="11" id="KW-1185">Reference proteome</keyword>
<dbReference type="AlphaFoldDB" id="A0A4Y2ILJ2"/>
<keyword evidence="3" id="KW-0732">Signal</keyword>
<evidence type="ECO:0000256" key="1">
    <source>
        <dbReference type="ARBA" id="ARBA00009738"/>
    </source>
</evidence>
<dbReference type="PANTHER" id="PTHR23282">
    <property type="entry name" value="APICAL ENDOSOMAL GLYCOPROTEIN PRECURSOR"/>
    <property type="match status" value="1"/>
</dbReference>
<dbReference type="FunFam" id="2.10.25.10:FF:000122">
    <property type="entry name" value="Protein crumbs homolog 2"/>
    <property type="match status" value="1"/>
</dbReference>
<keyword evidence="5 7" id="KW-1015">Disulfide bond</keyword>
<keyword evidence="2 7" id="KW-0245">EGF-like domain</keyword>
<feature type="domain" description="MAM" evidence="9">
    <location>
        <begin position="368"/>
        <end position="540"/>
    </location>
</feature>
<dbReference type="FunFam" id="2.10.25.10:FF:000066">
    <property type="entry name" value="FAT atypical cadherin 4"/>
    <property type="match status" value="1"/>
</dbReference>
<dbReference type="SMART" id="SM00179">
    <property type="entry name" value="EGF_CA"/>
    <property type="match status" value="4"/>
</dbReference>
<evidence type="ECO:0000256" key="6">
    <source>
        <dbReference type="ARBA" id="ARBA00023180"/>
    </source>
</evidence>
<dbReference type="PROSITE" id="PS50060">
    <property type="entry name" value="MAM_2"/>
    <property type="match status" value="3"/>
</dbReference>
<dbReference type="PROSITE" id="PS00022">
    <property type="entry name" value="EGF_1"/>
    <property type="match status" value="3"/>
</dbReference>
<comment type="similarity">
    <text evidence="1">Belongs to the nephronectin family.</text>
</comment>
<dbReference type="PANTHER" id="PTHR23282:SF151">
    <property type="entry name" value="MAM AND LDL-RECEPTOR CLASS A DOMAIN-CONTAINING PROTEIN 1"/>
    <property type="match status" value="1"/>
</dbReference>
<evidence type="ECO:0000256" key="3">
    <source>
        <dbReference type="ARBA" id="ARBA00022729"/>
    </source>
</evidence>
<dbReference type="GO" id="GO:0016020">
    <property type="term" value="C:membrane"/>
    <property type="evidence" value="ECO:0007669"/>
    <property type="project" value="InterPro"/>
</dbReference>
<feature type="domain" description="MAM" evidence="9">
    <location>
        <begin position="40"/>
        <end position="206"/>
    </location>
</feature>
<feature type="domain" description="EGF-like" evidence="8">
    <location>
        <begin position="613"/>
        <end position="645"/>
    </location>
</feature>
<dbReference type="Proteomes" id="UP000499080">
    <property type="component" value="Unassembled WGS sequence"/>
</dbReference>
<evidence type="ECO:0000256" key="7">
    <source>
        <dbReference type="PROSITE-ProRule" id="PRU00076"/>
    </source>
</evidence>
<evidence type="ECO:0000256" key="2">
    <source>
        <dbReference type="ARBA" id="ARBA00022536"/>
    </source>
</evidence>
<dbReference type="Gene3D" id="2.10.25.10">
    <property type="entry name" value="Laminin"/>
    <property type="match status" value="4"/>
</dbReference>
<dbReference type="InterPro" id="IPR000742">
    <property type="entry name" value="EGF"/>
</dbReference>
<evidence type="ECO:0000259" key="8">
    <source>
        <dbReference type="PROSITE" id="PS50026"/>
    </source>
</evidence>
<feature type="domain" description="EGF-like" evidence="8">
    <location>
        <begin position="539"/>
        <end position="574"/>
    </location>
</feature>
<protein>
    <submittedName>
        <fullName evidence="10">MAM and LDL-receptor class A domain-containing protein 1</fullName>
    </submittedName>
</protein>
<dbReference type="CDD" id="cd00054">
    <property type="entry name" value="EGF_CA"/>
    <property type="match status" value="4"/>
</dbReference>